<dbReference type="EMBL" id="FOXS01000010">
    <property type="protein sequence ID" value="SFQ82572.1"/>
    <property type="molecule type" value="Genomic_DNA"/>
</dbReference>
<feature type="domain" description="TonB C-terminal" evidence="2">
    <location>
        <begin position="257"/>
        <end position="317"/>
    </location>
</feature>
<evidence type="ECO:0000313" key="3">
    <source>
        <dbReference type="EMBL" id="SFQ82572.1"/>
    </source>
</evidence>
<keyword evidence="1" id="KW-0812">Transmembrane</keyword>
<dbReference type="Gene3D" id="3.30.1150.10">
    <property type="match status" value="1"/>
</dbReference>
<feature type="transmembrane region" description="Helical" evidence="1">
    <location>
        <begin position="82"/>
        <end position="102"/>
    </location>
</feature>
<dbReference type="AlphaFoldDB" id="A0A1I6BNP4"/>
<dbReference type="InterPro" id="IPR037682">
    <property type="entry name" value="TonB_C"/>
</dbReference>
<dbReference type="GO" id="GO:0055085">
    <property type="term" value="P:transmembrane transport"/>
    <property type="evidence" value="ECO:0007669"/>
    <property type="project" value="InterPro"/>
</dbReference>
<name>A0A1I6BNP4_HYMAR</name>
<accession>A0A1I6BNP4</accession>
<dbReference type="RefSeq" id="WP_092678871.1">
    <property type="nucleotide sequence ID" value="NZ_FOXS01000010.1"/>
</dbReference>
<dbReference type="Proteomes" id="UP000199029">
    <property type="component" value="Unassembled WGS sequence"/>
</dbReference>
<keyword evidence="4" id="KW-1185">Reference proteome</keyword>
<organism evidence="3 4">
    <name type="scientific">Hymenobacter arizonensis</name>
    <name type="common">Siccationidurans arizonensis</name>
    <dbReference type="NCBI Taxonomy" id="1227077"/>
    <lineage>
        <taxon>Bacteria</taxon>
        <taxon>Pseudomonadati</taxon>
        <taxon>Bacteroidota</taxon>
        <taxon>Cytophagia</taxon>
        <taxon>Cytophagales</taxon>
        <taxon>Hymenobacteraceae</taxon>
        <taxon>Hymenobacter</taxon>
    </lineage>
</organism>
<reference evidence="4" key="1">
    <citation type="submission" date="2016-10" db="EMBL/GenBank/DDBJ databases">
        <authorList>
            <person name="Varghese N."/>
            <person name="Submissions S."/>
        </authorList>
    </citation>
    <scope>NUCLEOTIDE SEQUENCE [LARGE SCALE GENOMIC DNA]</scope>
    <source>
        <strain evidence="4">OR362-8,ATCC BAA-1266,JCM 13504</strain>
    </source>
</reference>
<feature type="transmembrane region" description="Helical" evidence="1">
    <location>
        <begin position="108"/>
        <end position="129"/>
    </location>
</feature>
<sequence length="323" mass="35798">MLFLICLLVLIGGLVLFARWLRAKQAPRYWLAPGILLGCLLLAAGVDMLAYQHAYAVSYTGDEGWTSETVYYTPDYDGEEEALALVLCGPLVGMVILLLYSIRGQRGWQFGQYAVLLTCYPFAALVLFFPTDNKPRYYEGAALPFVADSLRVVTRYLPHKIYRITHSGDNAFAQTHPEKRANKPVAVPAAEPELPGPLRGARVWNDPSTRRPIKKPFDFNSIFTEVEQMPTLNGQYAVTASMAAIHRSLVVPPGAPDGRVFVSFNVDKKGRVRHPRIDQGLRADVDSAVIAATRQLPPFVPGRHAGQAVTVHFWVPVTIPVKK</sequence>
<protein>
    <submittedName>
        <fullName evidence="3">TonB protein C-terminal</fullName>
    </submittedName>
</protein>
<dbReference type="Pfam" id="PF03544">
    <property type="entry name" value="TonB_C"/>
    <property type="match status" value="1"/>
</dbReference>
<dbReference type="OrthoDB" id="1039448at2"/>
<dbReference type="SUPFAM" id="SSF74653">
    <property type="entry name" value="TolA/TonB C-terminal domain"/>
    <property type="match status" value="1"/>
</dbReference>
<evidence type="ECO:0000256" key="1">
    <source>
        <dbReference type="SAM" id="Phobius"/>
    </source>
</evidence>
<keyword evidence="1" id="KW-0472">Membrane</keyword>
<feature type="transmembrane region" description="Helical" evidence="1">
    <location>
        <begin position="33"/>
        <end position="51"/>
    </location>
</feature>
<proteinExistence type="predicted"/>
<keyword evidence="1" id="KW-1133">Transmembrane helix</keyword>
<evidence type="ECO:0000313" key="4">
    <source>
        <dbReference type="Proteomes" id="UP000199029"/>
    </source>
</evidence>
<gene>
    <name evidence="3" type="ORF">SAMN04515668_4839</name>
</gene>
<dbReference type="STRING" id="1227077.SAMN04515668_4839"/>
<evidence type="ECO:0000259" key="2">
    <source>
        <dbReference type="Pfam" id="PF03544"/>
    </source>
</evidence>